<proteinExistence type="predicted"/>
<dbReference type="GeneID" id="28972552"/>
<dbReference type="STRING" id="578459.A0A194S948"/>
<keyword evidence="2" id="KW-1185">Reference proteome</keyword>
<gene>
    <name evidence="1" type="ORF">RHOBADRAFT_12746</name>
</gene>
<dbReference type="RefSeq" id="XP_018273039.1">
    <property type="nucleotide sequence ID" value="XM_018412103.1"/>
</dbReference>
<dbReference type="OrthoDB" id="245563at2759"/>
<evidence type="ECO:0000313" key="2">
    <source>
        <dbReference type="Proteomes" id="UP000053890"/>
    </source>
</evidence>
<reference evidence="1 2" key="1">
    <citation type="journal article" date="2015" name="Front. Microbiol.">
        <title>Genome sequence of the plant growth promoting endophytic yeast Rhodotorula graminis WP1.</title>
        <authorList>
            <person name="Firrincieli A."/>
            <person name="Otillar R."/>
            <person name="Salamov A."/>
            <person name="Schmutz J."/>
            <person name="Khan Z."/>
            <person name="Redman R.S."/>
            <person name="Fleck N.D."/>
            <person name="Lindquist E."/>
            <person name="Grigoriev I.V."/>
            <person name="Doty S.L."/>
        </authorList>
    </citation>
    <scope>NUCLEOTIDE SEQUENCE [LARGE SCALE GENOMIC DNA]</scope>
    <source>
        <strain evidence="1 2">WP1</strain>
    </source>
</reference>
<organism evidence="1 2">
    <name type="scientific">Rhodotorula graminis (strain WP1)</name>
    <dbReference type="NCBI Taxonomy" id="578459"/>
    <lineage>
        <taxon>Eukaryota</taxon>
        <taxon>Fungi</taxon>
        <taxon>Dikarya</taxon>
        <taxon>Basidiomycota</taxon>
        <taxon>Pucciniomycotina</taxon>
        <taxon>Microbotryomycetes</taxon>
        <taxon>Sporidiobolales</taxon>
        <taxon>Sporidiobolaceae</taxon>
        <taxon>Rhodotorula</taxon>
    </lineage>
</organism>
<dbReference type="EMBL" id="KQ474075">
    <property type="protein sequence ID" value="KPV76990.1"/>
    <property type="molecule type" value="Genomic_DNA"/>
</dbReference>
<protein>
    <submittedName>
        <fullName evidence="1">Uncharacterized protein</fullName>
    </submittedName>
</protein>
<sequence length="196" mass="20667">MPKRTYALVTNAAELRSLLLHPILPTAILCTSADLADKKHANVRASLRAYIDKGGRVVVGGPGVNHMAMDEIPTLLSSLGGVGWRLGGYHRTTHFLNSAHPLYSAADAAVRAALPASYSCKAIVLKDVDPADMVYRSTPDSGFESLAMAMDGGKVASNEVAVATAHVGEGWLSWVGDVNQEAGSTAAMLWLLGLKQ</sequence>
<accession>A0A194S948</accession>
<name>A0A194S948_RHOGW</name>
<evidence type="ECO:0000313" key="1">
    <source>
        <dbReference type="EMBL" id="KPV76990.1"/>
    </source>
</evidence>
<dbReference type="Proteomes" id="UP000053890">
    <property type="component" value="Unassembled WGS sequence"/>
</dbReference>
<dbReference type="AlphaFoldDB" id="A0A194S948"/>